<dbReference type="AlphaFoldDB" id="A0A4W3GUK5"/>
<keyword evidence="2" id="KW-1185">Reference proteome</keyword>
<reference evidence="1" key="4">
    <citation type="submission" date="2025-08" db="UniProtKB">
        <authorList>
            <consortium name="Ensembl"/>
        </authorList>
    </citation>
    <scope>IDENTIFICATION</scope>
</reference>
<evidence type="ECO:0000313" key="2">
    <source>
        <dbReference type="Proteomes" id="UP000314986"/>
    </source>
</evidence>
<reference evidence="2" key="1">
    <citation type="journal article" date="2006" name="Science">
        <title>Ancient noncoding elements conserved in the human genome.</title>
        <authorList>
            <person name="Venkatesh B."/>
            <person name="Kirkness E.F."/>
            <person name="Loh Y.H."/>
            <person name="Halpern A.L."/>
            <person name="Lee A.P."/>
            <person name="Johnson J."/>
            <person name="Dandona N."/>
            <person name="Viswanathan L.D."/>
            <person name="Tay A."/>
            <person name="Venter J.C."/>
            <person name="Strausberg R.L."/>
            <person name="Brenner S."/>
        </authorList>
    </citation>
    <scope>NUCLEOTIDE SEQUENCE [LARGE SCALE GENOMIC DNA]</scope>
</reference>
<evidence type="ECO:0000313" key="1">
    <source>
        <dbReference type="Ensembl" id="ENSCMIP00000006675.1"/>
    </source>
</evidence>
<organism evidence="1 2">
    <name type="scientific">Callorhinchus milii</name>
    <name type="common">Ghost shark</name>
    <dbReference type="NCBI Taxonomy" id="7868"/>
    <lineage>
        <taxon>Eukaryota</taxon>
        <taxon>Metazoa</taxon>
        <taxon>Chordata</taxon>
        <taxon>Craniata</taxon>
        <taxon>Vertebrata</taxon>
        <taxon>Chondrichthyes</taxon>
        <taxon>Holocephali</taxon>
        <taxon>Chimaeriformes</taxon>
        <taxon>Callorhinchidae</taxon>
        <taxon>Callorhinchus</taxon>
    </lineage>
</organism>
<reference evidence="2" key="2">
    <citation type="journal article" date="2007" name="PLoS Biol.">
        <title>Survey sequencing and comparative analysis of the elephant shark (Callorhinchus milii) genome.</title>
        <authorList>
            <person name="Venkatesh B."/>
            <person name="Kirkness E.F."/>
            <person name="Loh Y.H."/>
            <person name="Halpern A.L."/>
            <person name="Lee A.P."/>
            <person name="Johnson J."/>
            <person name="Dandona N."/>
            <person name="Viswanathan L.D."/>
            <person name="Tay A."/>
            <person name="Venter J.C."/>
            <person name="Strausberg R.L."/>
            <person name="Brenner S."/>
        </authorList>
    </citation>
    <scope>NUCLEOTIDE SEQUENCE [LARGE SCALE GENOMIC DNA]</scope>
</reference>
<accession>A0A4W3GUK5</accession>
<reference evidence="1" key="5">
    <citation type="submission" date="2025-09" db="UniProtKB">
        <authorList>
            <consortium name="Ensembl"/>
        </authorList>
    </citation>
    <scope>IDENTIFICATION</scope>
</reference>
<dbReference type="Proteomes" id="UP000314986">
    <property type="component" value="Unassembled WGS sequence"/>
</dbReference>
<proteinExistence type="predicted"/>
<reference evidence="2" key="3">
    <citation type="journal article" date="2014" name="Nature">
        <title>Elephant shark genome provides unique insights into gnathostome evolution.</title>
        <authorList>
            <consortium name="International Elephant Shark Genome Sequencing Consortium"/>
            <person name="Venkatesh B."/>
            <person name="Lee A.P."/>
            <person name="Ravi V."/>
            <person name="Maurya A.K."/>
            <person name="Lian M.M."/>
            <person name="Swann J.B."/>
            <person name="Ohta Y."/>
            <person name="Flajnik M.F."/>
            <person name="Sutoh Y."/>
            <person name="Kasahara M."/>
            <person name="Hoon S."/>
            <person name="Gangu V."/>
            <person name="Roy S.W."/>
            <person name="Irimia M."/>
            <person name="Korzh V."/>
            <person name="Kondrychyn I."/>
            <person name="Lim Z.W."/>
            <person name="Tay B.H."/>
            <person name="Tohari S."/>
            <person name="Kong K.W."/>
            <person name="Ho S."/>
            <person name="Lorente-Galdos B."/>
            <person name="Quilez J."/>
            <person name="Marques-Bonet T."/>
            <person name="Raney B.J."/>
            <person name="Ingham P.W."/>
            <person name="Tay A."/>
            <person name="Hillier L.W."/>
            <person name="Minx P."/>
            <person name="Boehm T."/>
            <person name="Wilson R.K."/>
            <person name="Brenner S."/>
            <person name="Warren W.C."/>
        </authorList>
    </citation>
    <scope>NUCLEOTIDE SEQUENCE [LARGE SCALE GENOMIC DNA]</scope>
</reference>
<dbReference type="Ensembl" id="ENSCMIT00000006887.1">
    <property type="protein sequence ID" value="ENSCMIP00000006675.1"/>
    <property type="gene ID" value="ENSCMIG00000003751.1"/>
</dbReference>
<sequence>MMLVSADAPISELLGNLCQLIGGTLAQEERLQSEHSLPKKISPFCWTTLRGLCIMAKVKRHILRKILYSIMEIITLLRTSTIHMLICGSNVSQTYLSSPGDVPKVSQDITVK</sequence>
<dbReference type="InParanoid" id="A0A4W3GUK5"/>
<protein>
    <submittedName>
        <fullName evidence="1">Uncharacterized protein</fullName>
    </submittedName>
</protein>
<name>A0A4W3GUK5_CALMI</name>
<dbReference type="STRING" id="7868.ENSCMIP00000006675"/>